<accession>A0A011P8I1</accession>
<dbReference type="Proteomes" id="UP000054123">
    <property type="component" value="Unassembled WGS sequence"/>
</dbReference>
<proteinExistence type="predicted"/>
<gene>
    <name evidence="6" type="ORF">AK33_02730</name>
</gene>
<evidence type="ECO:0000256" key="1">
    <source>
        <dbReference type="ARBA" id="ARBA00004308"/>
    </source>
</evidence>
<dbReference type="GO" id="GO:0012505">
    <property type="term" value="C:endomembrane system"/>
    <property type="evidence" value="ECO:0007669"/>
    <property type="project" value="UniProtKB-SubCell"/>
</dbReference>
<dbReference type="PANTHER" id="PTHR30024:SF43">
    <property type="entry name" value="BLL4572 PROTEIN"/>
    <property type="match status" value="1"/>
</dbReference>
<dbReference type="CDD" id="cd13553">
    <property type="entry name" value="PBP2_NrtA_CpmA_like"/>
    <property type="match status" value="1"/>
</dbReference>
<dbReference type="Gene3D" id="3.40.190.10">
    <property type="entry name" value="Periplasmic binding protein-like II"/>
    <property type="match status" value="2"/>
</dbReference>
<reference evidence="6 7" key="1">
    <citation type="journal article" date="2014" name="Genome Announc.">
        <title>Genome Sequence of a Presumptive Mannheimia haemolytica Strain with an A1/A6-Cross-Reactive Serotype from a White-Tailed Deer (Odocoileus virginianus).</title>
        <authorList>
            <person name="Lawrence P.K."/>
            <person name="Bey R.F."/>
            <person name="Wiener B."/>
            <person name="Kittichotirat W."/>
            <person name="Bumgarner R.E."/>
        </authorList>
    </citation>
    <scope>NUCLEOTIDE SEQUENCE [LARGE SCALE GENOMIC DNA]</scope>
    <source>
        <strain evidence="6 7">PKL10</strain>
    </source>
</reference>
<dbReference type="Pfam" id="PF13379">
    <property type="entry name" value="NMT1_2"/>
    <property type="match status" value="1"/>
</dbReference>
<organism evidence="6 7">
    <name type="scientific">Mannheimia granulomatis</name>
    <dbReference type="NCBI Taxonomy" id="85402"/>
    <lineage>
        <taxon>Bacteria</taxon>
        <taxon>Pseudomonadati</taxon>
        <taxon>Pseudomonadota</taxon>
        <taxon>Gammaproteobacteria</taxon>
        <taxon>Pasteurellales</taxon>
        <taxon>Pasteurellaceae</taxon>
        <taxon>Mannheimia</taxon>
    </lineage>
</organism>
<dbReference type="AlphaFoldDB" id="A0A011P8I1"/>
<dbReference type="STRING" id="1122190.GCA_000621105_01166"/>
<dbReference type="OrthoDB" id="9789215at2"/>
<evidence type="ECO:0000313" key="6">
    <source>
        <dbReference type="EMBL" id="EXI62689.1"/>
    </source>
</evidence>
<keyword evidence="2" id="KW-0813">Transport</keyword>
<keyword evidence="4" id="KW-0997">Cell inner membrane</keyword>
<evidence type="ECO:0000256" key="2">
    <source>
        <dbReference type="ARBA" id="ARBA00022448"/>
    </source>
</evidence>
<evidence type="ECO:0000256" key="4">
    <source>
        <dbReference type="ARBA" id="ARBA00022519"/>
    </source>
</evidence>
<sequence>MDQQRRDFMKLLSLFSIAGSFPLLQACEQVQKTAENRPLVIGYLPITDATPLLIAHAKGLFEKHGVQVEKPVMFRSWAQLVEAFLSGNVNVVHLLSPMSLWAKYGANAPVKAVMWNHLAGSALTVRPEINSIAELSGKTVAIPFWYSIHNIVLQRLLRENGLKITEKEPISGEVRLTVMAPSDMVAALASEAISGFIVAEPFNALAEAKGVGKVLRFSGDVWKDHACCLTLMHEYDIQHRPQWVQKVVNALTEAQVYTLANRAETAKLLARGSGYTPHDQKVLENVLAPTQAQWDKYIESGAILNPQWHQERIGFQPYPFDSYMEELVKMLKDTHIAGNNAFLQALDPTEAAKAINEPKFARKAIEDNGWIETFNLQAGWTRTEQISV</sequence>
<name>A0A011P8I1_9PAST</name>
<evidence type="ECO:0000256" key="5">
    <source>
        <dbReference type="ARBA" id="ARBA00023136"/>
    </source>
</evidence>
<keyword evidence="7" id="KW-1185">Reference proteome</keyword>
<dbReference type="InterPro" id="IPR044527">
    <property type="entry name" value="NrtA/CpmA_ABC-bd_dom"/>
</dbReference>
<dbReference type="PATRIC" id="fig|1450449.3.peg.511"/>
<dbReference type="EMBL" id="JANJ01000002">
    <property type="protein sequence ID" value="EXI62689.1"/>
    <property type="molecule type" value="Genomic_DNA"/>
</dbReference>
<comment type="caution">
    <text evidence="6">The sequence shown here is derived from an EMBL/GenBank/DDBJ whole genome shotgun (WGS) entry which is preliminary data.</text>
</comment>
<evidence type="ECO:0000256" key="3">
    <source>
        <dbReference type="ARBA" id="ARBA00022475"/>
    </source>
</evidence>
<evidence type="ECO:0000313" key="7">
    <source>
        <dbReference type="Proteomes" id="UP000054123"/>
    </source>
</evidence>
<protein>
    <submittedName>
        <fullName evidence="6">ABC transporter substrate-binding protein</fullName>
    </submittedName>
</protein>
<keyword evidence="3" id="KW-1003">Cell membrane</keyword>
<comment type="subcellular location">
    <subcellularLocation>
        <location evidence="1">Endomembrane system</location>
    </subcellularLocation>
</comment>
<dbReference type="PANTHER" id="PTHR30024">
    <property type="entry name" value="ALIPHATIC SULFONATES-BINDING PROTEIN-RELATED"/>
    <property type="match status" value="1"/>
</dbReference>
<dbReference type="RefSeq" id="WP_042801742.1">
    <property type="nucleotide sequence ID" value="NZ_AVSP01000006.1"/>
</dbReference>
<dbReference type="SUPFAM" id="SSF53850">
    <property type="entry name" value="Periplasmic binding protein-like II"/>
    <property type="match status" value="1"/>
</dbReference>
<dbReference type="PROSITE" id="PS51257">
    <property type="entry name" value="PROKAR_LIPOPROTEIN"/>
    <property type="match status" value="1"/>
</dbReference>
<keyword evidence="5" id="KW-0472">Membrane</keyword>